<dbReference type="GO" id="GO:0006355">
    <property type="term" value="P:regulation of DNA-templated transcription"/>
    <property type="evidence" value="ECO:0007669"/>
    <property type="project" value="UniProtKB-ARBA"/>
</dbReference>
<dbReference type="AlphaFoldDB" id="A0A4R6QM56"/>
<dbReference type="Proteomes" id="UP000295361">
    <property type="component" value="Unassembled WGS sequence"/>
</dbReference>
<keyword evidence="1" id="KW-0805">Transcription regulation</keyword>
<dbReference type="Pfam" id="PF01638">
    <property type="entry name" value="HxlR"/>
    <property type="match status" value="1"/>
</dbReference>
<dbReference type="PANTHER" id="PTHR33204">
    <property type="entry name" value="TRANSCRIPTIONAL REGULATOR, MARR FAMILY"/>
    <property type="match status" value="1"/>
</dbReference>
<evidence type="ECO:0000259" key="4">
    <source>
        <dbReference type="Pfam" id="PF01638"/>
    </source>
</evidence>
<dbReference type="GO" id="GO:0003677">
    <property type="term" value="F:DNA binding"/>
    <property type="evidence" value="ECO:0007669"/>
    <property type="project" value="UniProtKB-KW"/>
</dbReference>
<evidence type="ECO:0000256" key="1">
    <source>
        <dbReference type="ARBA" id="ARBA00023015"/>
    </source>
</evidence>
<dbReference type="InterPro" id="IPR036390">
    <property type="entry name" value="WH_DNA-bd_sf"/>
</dbReference>
<dbReference type="InterPro" id="IPR011991">
    <property type="entry name" value="ArsR-like_HTH"/>
</dbReference>
<evidence type="ECO:0000313" key="5">
    <source>
        <dbReference type="EMBL" id="TDP63905.1"/>
    </source>
</evidence>
<dbReference type="InterPro" id="IPR036388">
    <property type="entry name" value="WH-like_DNA-bd_sf"/>
</dbReference>
<feature type="domain" description="HTH hxlR-type" evidence="4">
    <location>
        <begin position="25"/>
        <end position="103"/>
    </location>
</feature>
<dbReference type="RefSeq" id="WP_133701764.1">
    <property type="nucleotide sequence ID" value="NZ_SNXS01000004.1"/>
</dbReference>
<name>A0A4R6QM56_9BURK</name>
<sequence>MKTPTTGTPVRGSTTGRPIMVALDLLGRRAALRILWELRGEPLTFRALQQACDSNPSLLNTRLKELRATGLLEHADGGYRLSASGRQLLTAMQPLYDWAEQWQGGDVPPARP</sequence>
<evidence type="ECO:0000256" key="2">
    <source>
        <dbReference type="ARBA" id="ARBA00023125"/>
    </source>
</evidence>
<comment type="caution">
    <text evidence="5">The sequence shown here is derived from an EMBL/GenBank/DDBJ whole genome shotgun (WGS) entry which is preliminary data.</text>
</comment>
<keyword evidence="3" id="KW-0804">Transcription</keyword>
<dbReference type="OrthoDB" id="8904061at2"/>
<dbReference type="InParanoid" id="A0A4R6QM56"/>
<dbReference type="Gene3D" id="1.10.10.10">
    <property type="entry name" value="Winged helix-like DNA-binding domain superfamily/Winged helix DNA-binding domain"/>
    <property type="match status" value="1"/>
</dbReference>
<proteinExistence type="predicted"/>
<evidence type="ECO:0000313" key="6">
    <source>
        <dbReference type="Proteomes" id="UP000295361"/>
    </source>
</evidence>
<keyword evidence="2" id="KW-0238">DNA-binding</keyword>
<protein>
    <submittedName>
        <fullName evidence="5">HxlR family transcriptional regulator</fullName>
    </submittedName>
</protein>
<dbReference type="InterPro" id="IPR002577">
    <property type="entry name" value="HTH_HxlR"/>
</dbReference>
<gene>
    <name evidence="5" type="ORF">DES47_104187</name>
</gene>
<dbReference type="PANTHER" id="PTHR33204:SF37">
    <property type="entry name" value="HTH-TYPE TRANSCRIPTIONAL REGULATOR YODB"/>
    <property type="match status" value="1"/>
</dbReference>
<organism evidence="5 6">
    <name type="scientific">Roseateles toxinivorans</name>
    <dbReference type="NCBI Taxonomy" id="270368"/>
    <lineage>
        <taxon>Bacteria</taxon>
        <taxon>Pseudomonadati</taxon>
        <taxon>Pseudomonadota</taxon>
        <taxon>Betaproteobacteria</taxon>
        <taxon>Burkholderiales</taxon>
        <taxon>Sphaerotilaceae</taxon>
        <taxon>Roseateles</taxon>
    </lineage>
</organism>
<keyword evidence="6" id="KW-1185">Reference proteome</keyword>
<reference evidence="5 6" key="1">
    <citation type="submission" date="2019-03" db="EMBL/GenBank/DDBJ databases">
        <title>Genomic Encyclopedia of Type Strains, Phase IV (KMG-IV): sequencing the most valuable type-strain genomes for metagenomic binning, comparative biology and taxonomic classification.</title>
        <authorList>
            <person name="Goeker M."/>
        </authorList>
    </citation>
    <scope>NUCLEOTIDE SEQUENCE [LARGE SCALE GENOMIC DNA]</scope>
    <source>
        <strain evidence="5 6">DSM 16998</strain>
    </source>
</reference>
<accession>A0A4R6QM56</accession>
<dbReference type="CDD" id="cd00090">
    <property type="entry name" value="HTH_ARSR"/>
    <property type="match status" value="1"/>
</dbReference>
<evidence type="ECO:0000256" key="3">
    <source>
        <dbReference type="ARBA" id="ARBA00023163"/>
    </source>
</evidence>
<dbReference type="EMBL" id="SNXS01000004">
    <property type="protein sequence ID" value="TDP63905.1"/>
    <property type="molecule type" value="Genomic_DNA"/>
</dbReference>
<dbReference type="SUPFAM" id="SSF46785">
    <property type="entry name" value="Winged helix' DNA-binding domain"/>
    <property type="match status" value="1"/>
</dbReference>